<evidence type="ECO:0000313" key="2">
    <source>
        <dbReference type="EMBL" id="AIA89237.1"/>
    </source>
</evidence>
<evidence type="ECO:0000256" key="1">
    <source>
        <dbReference type="PROSITE-ProRule" id="PRU00339"/>
    </source>
</evidence>
<keyword evidence="1" id="KW-0802">TPR repeat</keyword>
<reference evidence="2" key="1">
    <citation type="journal article" date="2013" name="Environ. Microbiol.">
        <title>Seasonally variable intestinal metagenomes of the red palm weevil (Rhynchophorus ferrugineus).</title>
        <authorList>
            <person name="Jia S."/>
            <person name="Zhang X."/>
            <person name="Zhang G."/>
            <person name="Yin A."/>
            <person name="Zhang S."/>
            <person name="Li F."/>
            <person name="Wang L."/>
            <person name="Zhao D."/>
            <person name="Yun Q."/>
            <person name="Tala"/>
            <person name="Wang J."/>
            <person name="Sun G."/>
            <person name="Baabdullah M."/>
            <person name="Yu X."/>
            <person name="Hu S."/>
            <person name="Al-Mssallem I.S."/>
            <person name="Yu J."/>
        </authorList>
    </citation>
    <scope>NUCLEOTIDE SEQUENCE</scope>
</reference>
<dbReference type="Gene3D" id="1.25.40.10">
    <property type="entry name" value="Tetratricopeptide repeat domain"/>
    <property type="match status" value="2"/>
</dbReference>
<feature type="repeat" description="TPR" evidence="1">
    <location>
        <begin position="98"/>
        <end position="131"/>
    </location>
</feature>
<feature type="non-terminal residue" evidence="2">
    <location>
        <position position="133"/>
    </location>
</feature>
<organism evidence="2">
    <name type="scientific">uncultured Desulfococcus sp</name>
    <dbReference type="NCBI Taxonomy" id="408142"/>
    <lineage>
        <taxon>Bacteria</taxon>
        <taxon>Pseudomonadati</taxon>
        <taxon>Thermodesulfobacteriota</taxon>
        <taxon>Desulfobacteria</taxon>
        <taxon>Desulfobacterales</taxon>
        <taxon>Desulfococcaceae</taxon>
        <taxon>Desulfococcus</taxon>
        <taxon>environmental samples</taxon>
    </lineage>
</organism>
<dbReference type="SUPFAM" id="SSF48452">
    <property type="entry name" value="TPR-like"/>
    <property type="match status" value="1"/>
</dbReference>
<dbReference type="Pfam" id="PF14559">
    <property type="entry name" value="TPR_19"/>
    <property type="match status" value="2"/>
</dbReference>
<dbReference type="InterPro" id="IPR011990">
    <property type="entry name" value="TPR-like_helical_dom_sf"/>
</dbReference>
<dbReference type="PROSITE" id="PS50005">
    <property type="entry name" value="TPR"/>
    <property type="match status" value="2"/>
</dbReference>
<accession>A0A060C2S6</accession>
<feature type="repeat" description="TPR" evidence="1">
    <location>
        <begin position="22"/>
        <end position="55"/>
    </location>
</feature>
<dbReference type="InterPro" id="IPR019734">
    <property type="entry name" value="TPR_rpt"/>
</dbReference>
<dbReference type="EMBL" id="KF121946">
    <property type="protein sequence ID" value="AIA89237.1"/>
    <property type="molecule type" value="Genomic_DNA"/>
</dbReference>
<name>A0A060C2S6_9BACT</name>
<dbReference type="AlphaFoldDB" id="A0A060C2S6"/>
<feature type="non-terminal residue" evidence="2">
    <location>
        <position position="1"/>
    </location>
</feature>
<proteinExistence type="predicted"/>
<protein>
    <submittedName>
        <fullName evidence="2">CAZy families GT41 protein</fullName>
    </submittedName>
</protein>
<dbReference type="SMART" id="SM00028">
    <property type="entry name" value="TPR"/>
    <property type="match status" value="3"/>
</dbReference>
<sequence length="133" mass="14661">KGDLDSAEQGFRTKLKSQPNNADALGGLGVVRMQQNDYVQAEQLLTRAARMKPQWNKTLNATRYWKLVNDASAARTNGDLVTARRAVESAIRLDSRTAAAHTLLGQIQAHSGQLDQAEKTFSQVLNRDRGNVD</sequence>